<evidence type="ECO:0000256" key="4">
    <source>
        <dbReference type="PROSITE-ProRule" id="PRU00433"/>
    </source>
</evidence>
<evidence type="ECO:0000313" key="8">
    <source>
        <dbReference type="Proteomes" id="UP000094056"/>
    </source>
</evidence>
<comment type="caution">
    <text evidence="7">The sequence shown here is derived from an EMBL/GenBank/DDBJ whole genome shotgun (WGS) entry which is preliminary data.</text>
</comment>
<dbReference type="GO" id="GO:0020037">
    <property type="term" value="F:heme binding"/>
    <property type="evidence" value="ECO:0007669"/>
    <property type="project" value="InterPro"/>
</dbReference>
<keyword evidence="5" id="KW-1133">Transmembrane helix</keyword>
<evidence type="ECO:0000313" key="7">
    <source>
        <dbReference type="EMBL" id="ODS30625.1"/>
    </source>
</evidence>
<dbReference type="GO" id="GO:0046872">
    <property type="term" value="F:metal ion binding"/>
    <property type="evidence" value="ECO:0007669"/>
    <property type="project" value="UniProtKB-KW"/>
</dbReference>
<evidence type="ECO:0000256" key="3">
    <source>
        <dbReference type="ARBA" id="ARBA00023004"/>
    </source>
</evidence>
<dbReference type="PANTHER" id="PTHR33546">
    <property type="entry name" value="LARGE, MULTIFUNCTIONAL SECRETED PROTEIN-RELATED"/>
    <property type="match status" value="1"/>
</dbReference>
<feature type="domain" description="Cytochrome c" evidence="6">
    <location>
        <begin position="42"/>
        <end position="160"/>
    </location>
</feature>
<dbReference type="PROSITE" id="PS51007">
    <property type="entry name" value="CYTC"/>
    <property type="match status" value="2"/>
</dbReference>
<feature type="domain" description="Cytochrome c" evidence="6">
    <location>
        <begin position="196"/>
        <end position="338"/>
    </location>
</feature>
<protein>
    <submittedName>
        <fullName evidence="7">Putative heme protein</fullName>
    </submittedName>
</protein>
<dbReference type="InterPro" id="IPR013427">
    <property type="entry name" value="Haem-bd_dom_put"/>
</dbReference>
<dbReference type="InterPro" id="IPR036909">
    <property type="entry name" value="Cyt_c-like_dom_sf"/>
</dbReference>
<dbReference type="SUPFAM" id="SSF46626">
    <property type="entry name" value="Cytochrome c"/>
    <property type="match status" value="2"/>
</dbReference>
<dbReference type="Pfam" id="PF00034">
    <property type="entry name" value="Cytochrom_C"/>
    <property type="match status" value="1"/>
</dbReference>
<keyword evidence="1 4" id="KW-0349">Heme</keyword>
<evidence type="ECO:0000256" key="1">
    <source>
        <dbReference type="ARBA" id="ARBA00022617"/>
    </source>
</evidence>
<dbReference type="PANTHER" id="PTHR33546:SF1">
    <property type="entry name" value="LARGE, MULTIFUNCTIONAL SECRETED PROTEIN"/>
    <property type="match status" value="1"/>
</dbReference>
<keyword evidence="2 4" id="KW-0479">Metal-binding</keyword>
<dbReference type="NCBIfam" id="TIGR02603">
    <property type="entry name" value="CxxCH_TIGR02603"/>
    <property type="match status" value="1"/>
</dbReference>
<organism evidence="7 8">
    <name type="scientific">Candidatus Scalindua rubra</name>
    <dbReference type="NCBI Taxonomy" id="1872076"/>
    <lineage>
        <taxon>Bacteria</taxon>
        <taxon>Pseudomonadati</taxon>
        <taxon>Planctomycetota</taxon>
        <taxon>Candidatus Brocadiia</taxon>
        <taxon>Candidatus Brocadiales</taxon>
        <taxon>Candidatus Scalinduaceae</taxon>
        <taxon>Candidatus Scalindua</taxon>
    </lineage>
</organism>
<dbReference type="EMBL" id="MAYW01000196">
    <property type="protein sequence ID" value="ODS30625.1"/>
    <property type="molecule type" value="Genomic_DNA"/>
</dbReference>
<sequence length="338" mass="36707">MGSNIKVMIVGTIGILLFVGFCSYVTTVSGTGGGGGEVAAGINPEAGKEIFFGDGQCSTCHSVGGEGSANRCPNQGTLMVRVTEDRKIQFNEKGISRLKEREQQTGKKYSSLDYLVESIVDPQAYIVEGFGKIMPKVFEPPIVLSQEKILAVITYLQTLGGDEILEADINAVVAMKDRIPKAKKGKVKPWEPPLPVDIAAGESLFFDKSREASCVKCHTMDGKGGKVGPELTGIGAVQRPEYFVESLLKPSEVIVGGFETTSIMDVDYVMYSGIVQNEDEEVVELAVDEGGKLEIVEIFKEDIEERKKDPISMMPGNFNEMLNVQELYNVVAFLASKK</sequence>
<proteinExistence type="predicted"/>
<dbReference type="GO" id="GO:0009055">
    <property type="term" value="F:electron transfer activity"/>
    <property type="evidence" value="ECO:0007669"/>
    <property type="project" value="InterPro"/>
</dbReference>
<dbReference type="Proteomes" id="UP000094056">
    <property type="component" value="Unassembled WGS sequence"/>
</dbReference>
<evidence type="ECO:0000256" key="2">
    <source>
        <dbReference type="ARBA" id="ARBA00022723"/>
    </source>
</evidence>
<reference evidence="7 8" key="1">
    <citation type="submission" date="2016-07" db="EMBL/GenBank/DDBJ databases">
        <title>Draft genome of Scalindua rubra, obtained from a brine-seawater interface in the Red Sea, sheds light on salt adaptation in anammox bacteria.</title>
        <authorList>
            <person name="Speth D.R."/>
            <person name="Lagkouvardos I."/>
            <person name="Wang Y."/>
            <person name="Qian P.-Y."/>
            <person name="Dutilh B.E."/>
            <person name="Jetten M.S."/>
        </authorList>
    </citation>
    <scope>NUCLEOTIDE SEQUENCE [LARGE SCALE GENOMIC DNA]</scope>
    <source>
        <strain evidence="7">BSI-1</strain>
    </source>
</reference>
<evidence type="ECO:0000259" key="6">
    <source>
        <dbReference type="PROSITE" id="PS51007"/>
    </source>
</evidence>
<dbReference type="AlphaFoldDB" id="A0A1E3X4R9"/>
<keyword evidence="5" id="KW-0812">Transmembrane</keyword>
<keyword evidence="3 4" id="KW-0408">Iron</keyword>
<keyword evidence="5" id="KW-0472">Membrane</keyword>
<feature type="transmembrane region" description="Helical" evidence="5">
    <location>
        <begin position="7"/>
        <end position="26"/>
    </location>
</feature>
<dbReference type="InterPro" id="IPR009056">
    <property type="entry name" value="Cyt_c-like_dom"/>
</dbReference>
<evidence type="ECO:0000256" key="5">
    <source>
        <dbReference type="SAM" id="Phobius"/>
    </source>
</evidence>
<accession>A0A1E3X4R9</accession>
<gene>
    <name evidence="7" type="ORF">SCARUB_04262</name>
</gene>
<dbReference type="Gene3D" id="1.10.760.10">
    <property type="entry name" value="Cytochrome c-like domain"/>
    <property type="match status" value="2"/>
</dbReference>
<name>A0A1E3X4R9_9BACT</name>